<dbReference type="STRING" id="1134406.ADN00_15670"/>
<name>A0A0P6WZK2_9CHLR</name>
<dbReference type="OrthoDB" id="9795386at2"/>
<dbReference type="Proteomes" id="UP000050417">
    <property type="component" value="Unassembled WGS sequence"/>
</dbReference>
<sequence>MTETFYFFDNQPIYQADWVKTIGKSLQDGVICGVDDDLFVYADASGMQVKIKPGAAHIKGNYFFSDQETILPVSAAPTTAGQYRYDWVVCEVDWTARSMTLKIVEGTPGSSPSLPTLTRSSTVFQIPLARLTVSYGDTNVPANKVLDYRSWALGVYAIPFVIGSAQSVITTGPVPVAAIVPVRGKIYRVDMVADQTGSITIDVWKKVLSSYPPTVSESICASGNKPSLSSARSGYKYVWNEATYPNMVSLNWPGHVIDKPSETDFWPYAILLNVDSVATIKQVNVTLWIARSISPLS</sequence>
<evidence type="ECO:0000313" key="1">
    <source>
        <dbReference type="EMBL" id="KPL72254.1"/>
    </source>
</evidence>
<protein>
    <submittedName>
        <fullName evidence="1">Uncharacterized protein</fullName>
    </submittedName>
</protein>
<dbReference type="RefSeq" id="WP_075063971.1">
    <property type="nucleotide sequence ID" value="NZ_LGCL01000039.1"/>
</dbReference>
<accession>A0A0P6WZK2</accession>
<reference evidence="1 2" key="1">
    <citation type="submission" date="2015-07" db="EMBL/GenBank/DDBJ databases">
        <title>Genome sequence of Ornatilinea apprima DSM 23815.</title>
        <authorList>
            <person name="Hemp J."/>
            <person name="Ward L.M."/>
            <person name="Pace L.A."/>
            <person name="Fischer W.W."/>
        </authorList>
    </citation>
    <scope>NUCLEOTIDE SEQUENCE [LARGE SCALE GENOMIC DNA]</scope>
    <source>
        <strain evidence="1 2">P3M-1</strain>
    </source>
</reference>
<proteinExistence type="predicted"/>
<dbReference type="AlphaFoldDB" id="A0A0P6WZK2"/>
<dbReference type="EMBL" id="LGCL01000039">
    <property type="protein sequence ID" value="KPL72254.1"/>
    <property type="molecule type" value="Genomic_DNA"/>
</dbReference>
<comment type="caution">
    <text evidence="1">The sequence shown here is derived from an EMBL/GenBank/DDBJ whole genome shotgun (WGS) entry which is preliminary data.</text>
</comment>
<keyword evidence="2" id="KW-1185">Reference proteome</keyword>
<evidence type="ECO:0000313" key="2">
    <source>
        <dbReference type="Proteomes" id="UP000050417"/>
    </source>
</evidence>
<gene>
    <name evidence="1" type="ORF">ADN00_15670</name>
</gene>
<organism evidence="1 2">
    <name type="scientific">Ornatilinea apprima</name>
    <dbReference type="NCBI Taxonomy" id="1134406"/>
    <lineage>
        <taxon>Bacteria</taxon>
        <taxon>Bacillati</taxon>
        <taxon>Chloroflexota</taxon>
        <taxon>Anaerolineae</taxon>
        <taxon>Anaerolineales</taxon>
        <taxon>Anaerolineaceae</taxon>
        <taxon>Ornatilinea</taxon>
    </lineage>
</organism>